<dbReference type="PANTHER" id="PTHR32114:SF2">
    <property type="entry name" value="ABC TRANSPORTER ABCH.3"/>
    <property type="match status" value="1"/>
</dbReference>
<dbReference type="SUPFAM" id="SSF52540">
    <property type="entry name" value="P-loop containing nucleoside triphosphate hydrolases"/>
    <property type="match status" value="1"/>
</dbReference>
<keyword evidence="4" id="KW-0067">ATP-binding</keyword>
<dbReference type="OrthoDB" id="9795626at2"/>
<feature type="coiled-coil region" evidence="1">
    <location>
        <begin position="603"/>
        <end position="714"/>
    </location>
</feature>
<feature type="coiled-coil region" evidence="1">
    <location>
        <begin position="992"/>
        <end position="1060"/>
    </location>
</feature>
<feature type="coiled-coil region" evidence="1">
    <location>
        <begin position="738"/>
        <end position="803"/>
    </location>
</feature>
<name>A0A3M9N3V9_9BACT</name>
<accession>A0A3M9N3V9</accession>
<evidence type="ECO:0000259" key="3">
    <source>
        <dbReference type="Pfam" id="PF13476"/>
    </source>
</evidence>
<feature type="domain" description="Rad50/SbcC-type AAA" evidence="3">
    <location>
        <begin position="46"/>
        <end position="241"/>
    </location>
</feature>
<evidence type="ECO:0000256" key="1">
    <source>
        <dbReference type="SAM" id="Coils"/>
    </source>
</evidence>
<sequence>MRFGAVLGKRAPKRKPNFSFPSPNPVIFTISQRLPPVKITSVRFYNLNSLQGEHFIPFHQPPLSESGLFAITGPTGAGKTTILDAITVALYGQVPRHGKDVAEIMTRHTGECWSEVEFEAEGKNYRARWNLRRSRSKADGKLQSPVMELIDADTQEVLESRLSETRQRIIDLCGLDFQQFLRSVMLSQGDFTRFLKASESERSELLEKLTDTRIYSQISMAAYEKAKAEKQKLQDIEQRLQLDQLLSEEDRAALEQEATQLKADVRLAQHQLQQHHLQQTWLENLRKLTEKETLLNTHLAQAQAEQQAWQPNQLKLQRHEQAQPFGSEWARLQEVQRQGQGVSQTVISLQEQMPAQEQKVNTQTQATQTARTTHQKTQQTLLEAEPRLDQVLQQDSQISAQQAQYAKDEQAASQLQQQVQQISQQLTQQENQLQTLISEGKQLNDWLKEHALDQELPQSLPEGKSEHRNLEEVQKRQTKLRNEQAGLRQILEKEALNASNWQEQAKALEENLKAQQALLAQLQTQATTVLQGREPEALEQLCRRLPQVCSQLEKQLDLSKRYLQQEAQYQKQQLELGKIADALHQQRTQHLQTKAEQTQAQDKQKDLQQIVDLQRQIQKYEEARAQLQPEQPCPLCGSTHHPFVEEHHPQTLSEAEQNLQHQQQRVAQLEAQEREVAAAVQKLELAQAHAQTQLSALERDKEQLHTQFKGLNTTLELAHEISASHTIDQYWNARKLELEQANATLEQLRGLRTRTEAAHQRERDLQTQQQRLWHELERCSERSSRATQQATQLQEELSDLAEQENVISATLRGFFSTYGLAYTGANGTELLAQLEKRKTEYEQKNAQLPELRENYLQAKANADNGKKALAEKQEELRQRQEHLKTALQQLQELRAQRYALLPEGVQPQAEKQRLQQALQQAAQDLTTAEENLRQEQEKLNLLTHQLNSKQQELQANTQAQTELEAKLLQKIQPLGYASLAELQAQLLPEHEARHLRQEQERLQKTLHELEHSLQQCRQEYQTEKERHLTELTLQELQPLIQALEEEKNQHLAQIARLELQLQQDAALREKHRQLTQQLDVQKGEAHRWAQLASLIGSADGKKFSKYAQSLTLARLVELGNRHLHRLNDRYRILKSQENELDLQILDTYQGDAVRSVNSLSGGESFLVSLALALGLSDLASHKTQIHSLFIDEGFGTLDADTLDIAMDALESLQASGKMIGIISHVEALKERISTQIVVEKQAGGRSSLKVVSAVGMEV</sequence>
<dbReference type="EMBL" id="RJJE01000003">
    <property type="protein sequence ID" value="RNI31997.1"/>
    <property type="molecule type" value="Genomic_DNA"/>
</dbReference>
<feature type="coiled-coil region" evidence="1">
    <location>
        <begin position="470"/>
        <end position="525"/>
    </location>
</feature>
<organism evidence="4 5">
    <name type="scientific">Rufibacter immobilis</name>
    <dbReference type="NCBI Taxonomy" id="1348778"/>
    <lineage>
        <taxon>Bacteria</taxon>
        <taxon>Pseudomonadati</taxon>
        <taxon>Bacteroidota</taxon>
        <taxon>Cytophagia</taxon>
        <taxon>Cytophagales</taxon>
        <taxon>Hymenobacteraceae</taxon>
        <taxon>Rufibacter</taxon>
    </lineage>
</organism>
<proteinExistence type="predicted"/>
<dbReference type="GO" id="GO:0006302">
    <property type="term" value="P:double-strand break repair"/>
    <property type="evidence" value="ECO:0007669"/>
    <property type="project" value="InterPro"/>
</dbReference>
<feature type="compositionally biased region" description="Low complexity" evidence="2">
    <location>
        <begin position="362"/>
        <end position="379"/>
    </location>
</feature>
<keyword evidence="5" id="KW-1185">Reference proteome</keyword>
<reference evidence="4 5" key="1">
    <citation type="submission" date="2018-11" db="EMBL/GenBank/DDBJ databases">
        <title>Rufibacter latericius sp. nov., isolated from water in Baiyang Lake.</title>
        <authorList>
            <person name="Yang Y."/>
        </authorList>
    </citation>
    <scope>NUCLEOTIDE SEQUENCE [LARGE SCALE GENOMIC DNA]</scope>
    <source>
        <strain evidence="4 5">MCC P1</strain>
    </source>
</reference>
<dbReference type="InterPro" id="IPR038729">
    <property type="entry name" value="Rad50/SbcC_AAA"/>
</dbReference>
<dbReference type="AlphaFoldDB" id="A0A3M9N3V9"/>
<evidence type="ECO:0000313" key="4">
    <source>
        <dbReference type="EMBL" id="RNI31997.1"/>
    </source>
</evidence>
<dbReference type="GO" id="GO:0005524">
    <property type="term" value="F:ATP binding"/>
    <property type="evidence" value="ECO:0007669"/>
    <property type="project" value="UniProtKB-KW"/>
</dbReference>
<dbReference type="Gene3D" id="3.40.50.300">
    <property type="entry name" value="P-loop containing nucleotide triphosphate hydrolases"/>
    <property type="match status" value="2"/>
</dbReference>
<feature type="coiled-coil region" evidence="1">
    <location>
        <begin position="831"/>
        <end position="966"/>
    </location>
</feature>
<protein>
    <submittedName>
        <fullName evidence="4">ATP-binding cassette family protein</fullName>
    </submittedName>
</protein>
<feature type="coiled-coil region" evidence="1">
    <location>
        <begin position="398"/>
        <end position="439"/>
    </location>
</feature>
<evidence type="ECO:0000256" key="2">
    <source>
        <dbReference type="SAM" id="MobiDB-lite"/>
    </source>
</evidence>
<dbReference type="PANTHER" id="PTHR32114">
    <property type="entry name" value="ABC TRANSPORTER ABCH.3"/>
    <property type="match status" value="1"/>
</dbReference>
<dbReference type="GO" id="GO:0016887">
    <property type="term" value="F:ATP hydrolysis activity"/>
    <property type="evidence" value="ECO:0007669"/>
    <property type="project" value="InterPro"/>
</dbReference>
<comment type="caution">
    <text evidence="4">The sequence shown here is derived from an EMBL/GenBank/DDBJ whole genome shotgun (WGS) entry which is preliminary data.</text>
</comment>
<dbReference type="InterPro" id="IPR027417">
    <property type="entry name" value="P-loop_NTPase"/>
</dbReference>
<feature type="region of interest" description="Disordered" evidence="2">
    <location>
        <begin position="353"/>
        <end position="379"/>
    </location>
</feature>
<dbReference type="Pfam" id="PF13558">
    <property type="entry name" value="SbcC_Walker_B"/>
    <property type="match status" value="1"/>
</dbReference>
<evidence type="ECO:0000313" key="5">
    <source>
        <dbReference type="Proteomes" id="UP000271010"/>
    </source>
</evidence>
<feature type="coiled-coil region" evidence="1">
    <location>
        <begin position="223"/>
        <end position="305"/>
    </location>
</feature>
<gene>
    <name evidence="4" type="ORF">EFA69_05720</name>
</gene>
<keyword evidence="4" id="KW-0547">Nucleotide-binding</keyword>
<keyword evidence="1" id="KW-0175">Coiled coil</keyword>
<dbReference type="Pfam" id="PF13476">
    <property type="entry name" value="AAA_23"/>
    <property type="match status" value="1"/>
</dbReference>
<dbReference type="Proteomes" id="UP000271010">
    <property type="component" value="Unassembled WGS sequence"/>
</dbReference>